<dbReference type="SMART" id="SM00530">
    <property type="entry name" value="HTH_XRE"/>
    <property type="match status" value="1"/>
</dbReference>
<keyword evidence="8" id="KW-1185">Reference proteome</keyword>
<evidence type="ECO:0000256" key="4">
    <source>
        <dbReference type="ARBA" id="ARBA00023136"/>
    </source>
</evidence>
<gene>
    <name evidence="7" type="ORF">GCM10022210_23840</name>
</gene>
<evidence type="ECO:0000256" key="3">
    <source>
        <dbReference type="ARBA" id="ARBA00022989"/>
    </source>
</evidence>
<reference evidence="8" key="1">
    <citation type="journal article" date="2019" name="Int. J. Syst. Evol. Microbiol.">
        <title>The Global Catalogue of Microorganisms (GCM) 10K type strain sequencing project: providing services to taxonomists for standard genome sequencing and annotation.</title>
        <authorList>
            <consortium name="The Broad Institute Genomics Platform"/>
            <consortium name="The Broad Institute Genome Sequencing Center for Infectious Disease"/>
            <person name="Wu L."/>
            <person name="Ma J."/>
        </authorList>
    </citation>
    <scope>NUCLEOTIDE SEQUENCE [LARGE SCALE GENOMIC DNA]</scope>
    <source>
        <strain evidence="8">JCM 16601</strain>
    </source>
</reference>
<dbReference type="Gene3D" id="1.10.260.40">
    <property type="entry name" value="lambda repressor-like DNA-binding domains"/>
    <property type="match status" value="1"/>
</dbReference>
<feature type="transmembrane region" description="Helical" evidence="5">
    <location>
        <begin position="77"/>
        <end position="103"/>
    </location>
</feature>
<dbReference type="SUPFAM" id="SSF47413">
    <property type="entry name" value="lambda repressor-like DNA-binding domains"/>
    <property type="match status" value="1"/>
</dbReference>
<dbReference type="InterPro" id="IPR001387">
    <property type="entry name" value="Cro/C1-type_HTH"/>
</dbReference>
<dbReference type="InterPro" id="IPR010982">
    <property type="entry name" value="Lambda_DNA-bd_dom_sf"/>
</dbReference>
<keyword evidence="3 5" id="KW-1133">Transmembrane helix</keyword>
<accession>A0ABP7PXY6</accession>
<dbReference type="Pfam" id="PF09685">
    <property type="entry name" value="MamF_MmsF"/>
    <property type="match status" value="1"/>
</dbReference>
<comment type="caution">
    <text evidence="7">The sequence shown here is derived from an EMBL/GenBank/DDBJ whole genome shotgun (WGS) entry which is preliminary data.</text>
</comment>
<evidence type="ECO:0000256" key="2">
    <source>
        <dbReference type="ARBA" id="ARBA00022692"/>
    </source>
</evidence>
<evidence type="ECO:0000256" key="5">
    <source>
        <dbReference type="SAM" id="Phobius"/>
    </source>
</evidence>
<name>A0ABP7PXY6_9SPHI</name>
<evidence type="ECO:0000256" key="1">
    <source>
        <dbReference type="ARBA" id="ARBA00004141"/>
    </source>
</evidence>
<dbReference type="Pfam" id="PF01381">
    <property type="entry name" value="HTH_3"/>
    <property type="match status" value="1"/>
</dbReference>
<feature type="domain" description="HTH cro/C1-type" evidence="6">
    <location>
        <begin position="7"/>
        <end position="61"/>
    </location>
</feature>
<dbReference type="PROSITE" id="PS50943">
    <property type="entry name" value="HTH_CROC1"/>
    <property type="match status" value="1"/>
</dbReference>
<evidence type="ECO:0000313" key="7">
    <source>
        <dbReference type="EMBL" id="GAA3972969.1"/>
    </source>
</evidence>
<keyword evidence="4 5" id="KW-0472">Membrane</keyword>
<evidence type="ECO:0000259" key="6">
    <source>
        <dbReference type="PROSITE" id="PS50943"/>
    </source>
</evidence>
<evidence type="ECO:0000313" key="8">
    <source>
        <dbReference type="Proteomes" id="UP001500742"/>
    </source>
</evidence>
<dbReference type="InterPro" id="IPR019109">
    <property type="entry name" value="MamF_MmsF"/>
</dbReference>
<dbReference type="CDD" id="cd00093">
    <property type="entry name" value="HTH_XRE"/>
    <property type="match status" value="1"/>
</dbReference>
<comment type="subcellular location">
    <subcellularLocation>
        <location evidence="1">Membrane</location>
        <topology evidence="1">Multi-pass membrane protein</topology>
    </subcellularLocation>
</comment>
<dbReference type="EMBL" id="BAAAZC010000017">
    <property type="protein sequence ID" value="GAA3972969.1"/>
    <property type="molecule type" value="Genomic_DNA"/>
</dbReference>
<dbReference type="Proteomes" id="UP001500742">
    <property type="component" value="Unassembled WGS sequence"/>
</dbReference>
<keyword evidence="2 5" id="KW-0812">Transmembrane</keyword>
<proteinExistence type="predicted"/>
<feature type="transmembrane region" description="Helical" evidence="5">
    <location>
        <begin position="124"/>
        <end position="145"/>
    </location>
</feature>
<organism evidence="7 8">
    <name type="scientific">Mucilaginibacter dorajii</name>
    <dbReference type="NCBI Taxonomy" id="692994"/>
    <lineage>
        <taxon>Bacteria</taxon>
        <taxon>Pseudomonadati</taxon>
        <taxon>Bacteroidota</taxon>
        <taxon>Sphingobacteriia</taxon>
        <taxon>Sphingobacteriales</taxon>
        <taxon>Sphingobacteriaceae</taxon>
        <taxon>Mucilaginibacter</taxon>
    </lineage>
</organism>
<sequence length="184" mass="21344">MDPNEKIIAQRKAKGLTQEELAALTRVNLRTIQRIESGESKPRPFTIKAIANALDLGLTNLRIQPLATNDQENTTHFLQLFCISCFSYLIIPYVHFLIPNYLLKLRKEQNPEVRNFAKKVIREQVYWVVATMLVFLIILLINFIARYELHTPHYISYLIPFFGMYALNILLILNSMNKARALPV</sequence>
<protein>
    <recommendedName>
        <fullName evidence="6">HTH cro/C1-type domain-containing protein</fullName>
    </recommendedName>
</protein>
<dbReference type="RefSeq" id="WP_259097659.1">
    <property type="nucleotide sequence ID" value="NZ_BAAAZC010000017.1"/>
</dbReference>
<feature type="transmembrane region" description="Helical" evidence="5">
    <location>
        <begin position="157"/>
        <end position="176"/>
    </location>
</feature>